<dbReference type="PROSITE" id="PS50297">
    <property type="entry name" value="ANK_REP_REGION"/>
    <property type="match status" value="23"/>
</dbReference>
<protein>
    <submittedName>
        <fullName evidence="6">Ankyrin repeat domain-containing protein 50</fullName>
    </submittedName>
</protein>
<feature type="repeat" description="ANK" evidence="3">
    <location>
        <begin position="1498"/>
        <end position="1530"/>
    </location>
</feature>
<feature type="repeat" description="ANK" evidence="3">
    <location>
        <begin position="1042"/>
        <end position="1074"/>
    </location>
</feature>
<feature type="repeat" description="ANK" evidence="3">
    <location>
        <begin position="1567"/>
        <end position="1599"/>
    </location>
</feature>
<dbReference type="Pfam" id="PF00622">
    <property type="entry name" value="SPRY"/>
    <property type="match status" value="1"/>
</dbReference>
<dbReference type="PROSITE" id="PS50188">
    <property type="entry name" value="B302_SPRY"/>
    <property type="match status" value="1"/>
</dbReference>
<keyword evidence="2 3" id="KW-0040">ANK repeat</keyword>
<evidence type="ECO:0000256" key="3">
    <source>
        <dbReference type="PROSITE-ProRule" id="PRU00023"/>
    </source>
</evidence>
<accession>A0A8J5PYY2</accession>
<feature type="domain" description="B30.2/SPRY" evidence="5">
    <location>
        <begin position="1860"/>
        <end position="2070"/>
    </location>
</feature>
<dbReference type="InterPro" id="IPR050745">
    <property type="entry name" value="Multifunctional_regulatory"/>
</dbReference>
<feature type="repeat" description="ANK" evidence="3">
    <location>
        <begin position="969"/>
        <end position="1001"/>
    </location>
</feature>
<feature type="repeat" description="ANK" evidence="3">
    <location>
        <begin position="1533"/>
        <end position="1565"/>
    </location>
</feature>
<dbReference type="Proteomes" id="UP000693942">
    <property type="component" value="Unassembled WGS sequence"/>
</dbReference>
<dbReference type="InterPro" id="IPR044736">
    <property type="entry name" value="Gid1/RanBPM/SPLA_SPRY"/>
</dbReference>
<reference evidence="6" key="1">
    <citation type="submission" date="2021-04" db="EMBL/GenBank/DDBJ databases">
        <title>First draft genome resource for Brassicaceae pathogens Fusarium oxysporum f. sp. raphani and Fusarium oxysporum f. sp. rapae.</title>
        <authorList>
            <person name="Asai S."/>
        </authorList>
    </citation>
    <scope>NUCLEOTIDE SEQUENCE</scope>
    <source>
        <strain evidence="6">Tf1262</strain>
    </source>
</reference>
<feature type="repeat" description="ANK" evidence="3">
    <location>
        <begin position="1463"/>
        <end position="1495"/>
    </location>
</feature>
<feature type="compositionally biased region" description="Basic and acidic residues" evidence="4">
    <location>
        <begin position="11"/>
        <end position="21"/>
    </location>
</feature>
<dbReference type="EMBL" id="JAELUR010000007">
    <property type="protein sequence ID" value="KAG7429120.1"/>
    <property type="molecule type" value="Genomic_DNA"/>
</dbReference>
<dbReference type="CDD" id="cd12885">
    <property type="entry name" value="SPRY_RanBP_like"/>
    <property type="match status" value="1"/>
</dbReference>
<dbReference type="Pfam" id="PF22939">
    <property type="entry name" value="WHD_GPIID"/>
    <property type="match status" value="1"/>
</dbReference>
<feature type="repeat" description="ANK" evidence="3">
    <location>
        <begin position="1113"/>
        <end position="1145"/>
    </location>
</feature>
<evidence type="ECO:0000256" key="1">
    <source>
        <dbReference type="ARBA" id="ARBA00022737"/>
    </source>
</evidence>
<dbReference type="SMART" id="SM00248">
    <property type="entry name" value="ANK"/>
    <property type="match status" value="26"/>
</dbReference>
<feature type="repeat" description="ANK" evidence="3">
    <location>
        <begin position="1639"/>
        <end position="1671"/>
    </location>
</feature>
<dbReference type="Pfam" id="PF24883">
    <property type="entry name" value="NPHP3_N"/>
    <property type="match status" value="1"/>
</dbReference>
<dbReference type="PANTHER" id="PTHR24189">
    <property type="entry name" value="MYOTROPHIN"/>
    <property type="match status" value="1"/>
</dbReference>
<feature type="repeat" description="ANK" evidence="3">
    <location>
        <begin position="1253"/>
        <end position="1285"/>
    </location>
</feature>
<dbReference type="InterPro" id="IPR003877">
    <property type="entry name" value="SPRY_dom"/>
</dbReference>
<evidence type="ECO:0000259" key="5">
    <source>
        <dbReference type="PROSITE" id="PS50188"/>
    </source>
</evidence>
<dbReference type="InterPro" id="IPR001870">
    <property type="entry name" value="B30.2/SPRY"/>
</dbReference>
<feature type="repeat" description="ANK" evidence="3">
    <location>
        <begin position="1604"/>
        <end position="1636"/>
    </location>
</feature>
<dbReference type="PANTHER" id="PTHR24189:SF50">
    <property type="entry name" value="ANKYRIN REPEAT AND SOCS BOX PROTEIN 2"/>
    <property type="match status" value="1"/>
</dbReference>
<evidence type="ECO:0000256" key="4">
    <source>
        <dbReference type="SAM" id="MobiDB-lite"/>
    </source>
</evidence>
<feature type="repeat" description="ANK" evidence="3">
    <location>
        <begin position="1217"/>
        <end position="1249"/>
    </location>
</feature>
<comment type="caution">
    <text evidence="6">The sequence shown here is derived from an EMBL/GenBank/DDBJ whole genome shotgun (WGS) entry which is preliminary data.</text>
</comment>
<feature type="repeat" description="ANK" evidence="3">
    <location>
        <begin position="1288"/>
        <end position="1320"/>
    </location>
</feature>
<dbReference type="InterPro" id="IPR056884">
    <property type="entry name" value="NPHP3-like_N"/>
</dbReference>
<keyword evidence="1" id="KW-0677">Repeat</keyword>
<feature type="repeat" description="ANK" evidence="3">
    <location>
        <begin position="1149"/>
        <end position="1181"/>
    </location>
</feature>
<feature type="repeat" description="ANK" evidence="3">
    <location>
        <begin position="1359"/>
        <end position="1391"/>
    </location>
</feature>
<dbReference type="PROSITE" id="PS50088">
    <property type="entry name" value="ANK_REPEAT"/>
    <property type="match status" value="23"/>
</dbReference>
<evidence type="ECO:0000313" key="6">
    <source>
        <dbReference type="EMBL" id="KAG7429120.1"/>
    </source>
</evidence>
<evidence type="ECO:0000256" key="2">
    <source>
        <dbReference type="ARBA" id="ARBA00023043"/>
    </source>
</evidence>
<name>A0A8J5PYY2_FUSOX</name>
<organism evidence="6 7">
    <name type="scientific">Fusarium oxysporum f. sp. raphani</name>
    <dbReference type="NCBI Taxonomy" id="96318"/>
    <lineage>
        <taxon>Eukaryota</taxon>
        <taxon>Fungi</taxon>
        <taxon>Dikarya</taxon>
        <taxon>Ascomycota</taxon>
        <taxon>Pezizomycotina</taxon>
        <taxon>Sordariomycetes</taxon>
        <taxon>Hypocreomycetidae</taxon>
        <taxon>Hypocreales</taxon>
        <taxon>Nectriaceae</taxon>
        <taxon>Fusarium</taxon>
        <taxon>Fusarium oxysporum species complex</taxon>
    </lineage>
</organism>
<feature type="repeat" description="ANK" evidence="3">
    <location>
        <begin position="1711"/>
        <end position="1743"/>
    </location>
</feature>
<feature type="repeat" description="ANK" evidence="3">
    <location>
        <begin position="935"/>
        <end position="967"/>
    </location>
</feature>
<proteinExistence type="predicted"/>
<feature type="repeat" description="ANK" evidence="3">
    <location>
        <begin position="1006"/>
        <end position="1038"/>
    </location>
</feature>
<feature type="repeat" description="ANK" evidence="3">
    <location>
        <begin position="1428"/>
        <end position="1460"/>
    </location>
</feature>
<feature type="repeat" description="ANK" evidence="3">
    <location>
        <begin position="1077"/>
        <end position="1109"/>
    </location>
</feature>
<gene>
    <name evidence="6" type="ORF">Forpi1262_v009444</name>
</gene>
<feature type="region of interest" description="Disordered" evidence="4">
    <location>
        <begin position="1"/>
        <end position="31"/>
    </location>
</feature>
<dbReference type="InterPro" id="IPR002110">
    <property type="entry name" value="Ankyrin_rpt"/>
</dbReference>
<feature type="repeat" description="ANK" evidence="3">
    <location>
        <begin position="1183"/>
        <end position="1215"/>
    </location>
</feature>
<dbReference type="Pfam" id="PF00023">
    <property type="entry name" value="Ank"/>
    <property type="match status" value="1"/>
</dbReference>
<dbReference type="InterPro" id="IPR054471">
    <property type="entry name" value="GPIID_WHD"/>
</dbReference>
<feature type="repeat" description="ANK" evidence="3">
    <location>
        <begin position="1323"/>
        <end position="1355"/>
    </location>
</feature>
<feature type="repeat" description="ANK" evidence="3">
    <location>
        <begin position="1676"/>
        <end position="1708"/>
    </location>
</feature>
<dbReference type="Pfam" id="PF12796">
    <property type="entry name" value="Ank_2"/>
    <property type="match status" value="9"/>
</dbReference>
<sequence>MLFVQLPAAESPRETPHRTEPTDSPVRIRPLEDPADPLAMAAQTTTETRNHDEYTVGWVCALSKEQTAATAMLDQRHADLPKPPNDPNTYTLGSIGKHNIVIACLPEGEIGTHAAAIIATWMISTFPLIKLGLMVGIGGGIPPKVRLGDVVVSTPAGQYPGVVQWDFGKAEEGGNFKQTGSLNNPPTSLRTALTKLKTENELNGSKIPKYLDELKQKWPRLAPKYLRTESLEDVLFKADYGHVSENTTDCDVTPDSDDGEEEEEEEESCKFCDRAKIVKRKIRDMRVHYGLIASGNRVIKDATFRNRLKKDLDGHVLCVEMEAAGLMNNFPCIVIRGICDYADSHKNKNWQEHAAAVAAAFAKELLEYVQPGDISGERPVKEILSQVLDDTSAIRENTTHTRAKLDRKEDVEILDWLTPIDYGPQQSDYLSRRQPETGNWLLQSEEFLDWLAASNKTLFCPGIPGAGKTILTSIVVDTLNSKFDKNSEIGIAYIYCNFRRQHEQKIDDLLASLLKQLTQCRSSLPDSVKNLYDRHKAKRTRPSLDEILGLLQSVAAMHSRVFIIVDALDECLASDGCRTRFLSELFNLQTRHRTNVFATSRFIPEIMDRFETSLSIEIRASPDDVARYLEGHMGQLPSFVRQDRQLQEEITMGILEAIDGMFLLAQLYLLLLADKLTLNDIRSAMETFRKQGQGLGEDQKDQVLARAYEQAMERINGQMPGMKTLAMRVLSWITCAKRQLTTSELRHALATKTGKSELDRGDLTHIGDMISVCAGLVTVDEESGIIRLVHYTTQEYLKRTRERWFQNPESVIATVCVTYLSFTVFETGFCKTDHKFEERLRSSPFYDYAAHNWGHHARKDVTSNQVVISFLKSQAKVEASCQALMAAKRVSSDLNYSQHPPRKMTGLHLAGLFGLSKAADTLLRLEHSPDLEDTYSRTPLWYAAQNGHKAVVELLLVAGADVNAAAGIHELTALQAAAGGGHLEVVEKLLAAGANINAAAAAAADYRRTALQAAAGGGHLEVIEKLLAAGANVNAAAGSNYDGRTALQAAAEGGHLEVVEKLLAAGADINAAAAADYGRTALQAAAGGGHLEVVEKLLAAGANVNAAASGNYNGRTALQAAAEGGHLKVIEKLLAAGANVNAAAGGNYGRRTALQAAAGGGHLEVIEKLLVAGADINATSGIHEPTALQAAARGGHLEVIEKLLVAGADVNAAAGIYELTALQAAARGGYLEVVEKLLAAGANINTTAAATNYRQNALQVAAGGGHLEVIEKLLAAGADINATAGGDFGQTALQAAAGGGHLEVVEKLLAAGADINAAAAADYRRTALQAAAGGGHLEVVEKLLAAGANVNAAAGSNYDGWTALQAAAEGGYLEVVEKLLAAGADINATTGGDFGQTALQAAAGGGHLEVVEKLLAAGADVNAAAGIHEPTALQAAARGGHLEVIEKLLAAGANVNAAASGNYGRTALQAAAGGGYLEVVEKLLAAGANINATAGGDFGRTALQAAAGGGHLEVVEKLLAAGADINAAAAADYGRTALQAAAGGGQLEVVEKLLAAGADVNIAAGVDSQTALQAAARERHLEVVEKLLAAGADINAAAAAAADYGRTALQAAAGGGYLEVVEKLLAAGADINAATAADYGQTALQAAAGGGQLEVVEKLLATGADINAAAAAAADYGRTALQAAAGGGYLEVVEKLLAAGADINAATAADYGRTALQAAAEGGHLEVVEKLLAAGTDEDRIHSLNLFVTSSYSKLPGIIGEVLENVNDESLTDNDLLKLIDATEALEGSAPFEALIMRALKRNTWKMVKNPYHRAVLAGSCRVVEALKKHGVYPTGLDEDNWSCVDYATRLGRLELLDSLREHFQQHAREHARPEHEFPTTLLWTDFEPSVLVTSCSTSGHQECTGIHEVQVREKSDSVDIVCIRSKRCVPPPSASNKHFYFEVTVLKDSNSRSLGLGFCSENIGRDQMPGWFDGSWAYHGDDGKLFIESGYGAVPTSDFGAPGEFRAGDVVGAYLNLETGEGFCTLNGKKMNMGYASERTKFKVVKMYPCVGVDTKEEGVGLQFVGPSINLQ</sequence>
<dbReference type="SMART" id="SM00449">
    <property type="entry name" value="SPRY"/>
    <property type="match status" value="1"/>
</dbReference>
<feature type="repeat" description="ANK" evidence="3">
    <location>
        <begin position="1394"/>
        <end position="1426"/>
    </location>
</feature>
<evidence type="ECO:0000313" key="7">
    <source>
        <dbReference type="Proteomes" id="UP000693942"/>
    </source>
</evidence>